<keyword evidence="3" id="KW-1185">Reference proteome</keyword>
<dbReference type="EMBL" id="KK785354">
    <property type="protein sequence ID" value="KDO43779.1"/>
    <property type="molecule type" value="Genomic_DNA"/>
</dbReference>
<dbReference type="AlphaFoldDB" id="A0A067DLC9"/>
<dbReference type="InterPro" id="IPR025312">
    <property type="entry name" value="DUF4216"/>
</dbReference>
<dbReference type="Proteomes" id="UP000027120">
    <property type="component" value="Unassembled WGS sequence"/>
</dbReference>
<evidence type="ECO:0000313" key="3">
    <source>
        <dbReference type="Proteomes" id="UP000027120"/>
    </source>
</evidence>
<name>A0A067DLC9_CITSI</name>
<evidence type="ECO:0000259" key="1">
    <source>
        <dbReference type="Pfam" id="PF13952"/>
    </source>
</evidence>
<organism evidence="2 3">
    <name type="scientific">Citrus sinensis</name>
    <name type="common">Sweet orange</name>
    <name type="synonym">Citrus aurantium var. sinensis</name>
    <dbReference type="NCBI Taxonomy" id="2711"/>
    <lineage>
        <taxon>Eukaryota</taxon>
        <taxon>Viridiplantae</taxon>
        <taxon>Streptophyta</taxon>
        <taxon>Embryophyta</taxon>
        <taxon>Tracheophyta</taxon>
        <taxon>Spermatophyta</taxon>
        <taxon>Magnoliopsida</taxon>
        <taxon>eudicotyledons</taxon>
        <taxon>Gunneridae</taxon>
        <taxon>Pentapetalae</taxon>
        <taxon>rosids</taxon>
        <taxon>malvids</taxon>
        <taxon>Sapindales</taxon>
        <taxon>Rutaceae</taxon>
        <taxon>Aurantioideae</taxon>
        <taxon>Citrus</taxon>
    </lineage>
</organism>
<dbReference type="PANTHER" id="PTHR48258:SF3">
    <property type="entry name" value="FK506-BINDING PROTEIN 4-LIKE ISOFORM X1"/>
    <property type="match status" value="1"/>
</dbReference>
<dbReference type="PANTHER" id="PTHR48258">
    <property type="entry name" value="DUF4218 DOMAIN-CONTAINING PROTEIN-RELATED"/>
    <property type="match status" value="1"/>
</dbReference>
<sequence length="136" mass="15453">MGVFVEIWELQYLMAKKVVFKYNWVDSRWVKVDDLGFTVVDLNQVGHKSDCFILVSHAKQVFYIQGQVDPTKSIVCSVGQRVNKSIGVDGSIEMVIHEPLCKEYPSPKIDIDKDNVGIYEGPECDDVLIDDDLARE</sequence>
<protein>
    <recommendedName>
        <fullName evidence="1">DUF4216 domain-containing protein</fullName>
    </recommendedName>
</protein>
<gene>
    <name evidence="2" type="ORF">CISIN_1g037208mg</name>
</gene>
<evidence type="ECO:0000313" key="2">
    <source>
        <dbReference type="EMBL" id="KDO43779.1"/>
    </source>
</evidence>
<accession>A0A067DLC9</accession>
<proteinExistence type="predicted"/>
<dbReference type="Pfam" id="PF13952">
    <property type="entry name" value="DUF4216"/>
    <property type="match status" value="1"/>
</dbReference>
<reference evidence="2 3" key="1">
    <citation type="submission" date="2014-04" db="EMBL/GenBank/DDBJ databases">
        <authorList>
            <consortium name="International Citrus Genome Consortium"/>
            <person name="Gmitter F."/>
            <person name="Chen C."/>
            <person name="Farmerie W."/>
            <person name="Harkins T."/>
            <person name="Desany B."/>
            <person name="Mohiuddin M."/>
            <person name="Kodira C."/>
            <person name="Borodovsky M."/>
            <person name="Lomsadze A."/>
            <person name="Burns P."/>
            <person name="Jenkins J."/>
            <person name="Prochnik S."/>
            <person name="Shu S."/>
            <person name="Chapman J."/>
            <person name="Pitluck S."/>
            <person name="Schmutz J."/>
            <person name="Rokhsar D."/>
        </authorList>
    </citation>
    <scope>NUCLEOTIDE SEQUENCE</scope>
</reference>
<feature type="domain" description="DUF4216" evidence="1">
    <location>
        <begin position="8"/>
        <end position="70"/>
    </location>
</feature>